<feature type="compositionally biased region" description="Basic and acidic residues" evidence="1">
    <location>
        <begin position="539"/>
        <end position="575"/>
    </location>
</feature>
<dbReference type="InterPro" id="IPR000219">
    <property type="entry name" value="DH_dom"/>
</dbReference>
<accession>A0AAJ7TCW6</accession>
<evidence type="ECO:0000313" key="6">
    <source>
        <dbReference type="RefSeq" id="XP_032814355.1"/>
    </source>
</evidence>
<feature type="compositionally biased region" description="Basic and acidic residues" evidence="1">
    <location>
        <begin position="489"/>
        <end position="499"/>
    </location>
</feature>
<dbReference type="InterPro" id="IPR051492">
    <property type="entry name" value="Dynamin-Rho_GEF"/>
</dbReference>
<name>A0AAJ7TCW6_PETMA</name>
<feature type="region of interest" description="Disordered" evidence="1">
    <location>
        <begin position="470"/>
        <end position="708"/>
    </location>
</feature>
<dbReference type="GO" id="GO:0005085">
    <property type="term" value="F:guanyl-nucleotide exchange factor activity"/>
    <property type="evidence" value="ECO:0007669"/>
    <property type="project" value="InterPro"/>
</dbReference>
<dbReference type="RefSeq" id="XP_032814355.1">
    <property type="nucleotide sequence ID" value="XM_032958464.1"/>
</dbReference>
<evidence type="ECO:0000313" key="4">
    <source>
        <dbReference type="RefSeq" id="XP_032814352.1"/>
    </source>
</evidence>
<dbReference type="PROSITE" id="PS50010">
    <property type="entry name" value="DH_2"/>
    <property type="match status" value="1"/>
</dbReference>
<dbReference type="SUPFAM" id="SSF48065">
    <property type="entry name" value="DBL homology domain (DH-domain)"/>
    <property type="match status" value="1"/>
</dbReference>
<sequence length="708" mass="77096">MTTRAASSLRVSVLSSCRPGSHVSPRARVLSRELRVSVLSSCRPGSHVSPRARVLSRELRVPGVSLSPCLGIVSAVAHLSVPVPPCPRVSVLSQEPRVSMPTLSSSAPPSRASVPLSYITAWSDGGGGPEEPPERLAWRQQMERRLRVLEELLETERDFLCDLRVFRKRVFVPLQQLGCASALNGDLDSVIALSSRLFSELRHLVITNDTPSQIVGSVFLGVRDEVEGVYKSYCAHHEQGLAEMEMWSHDPHSCDCLQASITALREIYTHVGKRRLVDVPSFLILPVQRVTRYPLLLTELARHTPLSHPDCEPLARAVASLREANMAINNAQRLVVRRVPPPPAPLSVLAERLFRRGVSSLAKTTAQIRQLAGLTSRDDDGGEDLAKRFRVLHIDVKTSAATAATSPTAITATTSTVINNDNSNNNNNHIRQEEAEVAVAAVSVSGERLVASQPEGEADGRHGNRAVCRVPLRRHSDAEGGAAPRSPGRRHEERSHTDGEMDDDDGGSNTCRTRAGLGLAKCAGDAKRRARPRPPGPKQEPKSKQEEELNPKQELKQEQKLKPKQEGKPTTERRLKPQKNRAETPGAEADERVARWRLTGLEEPTDSDRTDSVRTGSDSGFDSLSRSRNPPPPSRPGPPPPAPSPPLTSPCLPRPRGFFRPSPAESPDRRGSSGVTATGSPPFLGRWAIRPASAAPPQVQPRPPGLRI</sequence>
<dbReference type="InterPro" id="IPR035899">
    <property type="entry name" value="DBL_dom_sf"/>
</dbReference>
<dbReference type="RefSeq" id="XP_032814353.1">
    <property type="nucleotide sequence ID" value="XM_032958462.1"/>
</dbReference>
<dbReference type="AlphaFoldDB" id="A0AAJ7TCW6"/>
<evidence type="ECO:0000256" key="1">
    <source>
        <dbReference type="SAM" id="MobiDB-lite"/>
    </source>
</evidence>
<dbReference type="Proteomes" id="UP001318040">
    <property type="component" value="Chromosome 21"/>
</dbReference>
<feature type="compositionally biased region" description="Polar residues" evidence="1">
    <location>
        <begin position="613"/>
        <end position="622"/>
    </location>
</feature>
<organism evidence="3 5">
    <name type="scientific">Petromyzon marinus</name>
    <name type="common">Sea lamprey</name>
    <dbReference type="NCBI Taxonomy" id="7757"/>
    <lineage>
        <taxon>Eukaryota</taxon>
        <taxon>Metazoa</taxon>
        <taxon>Chordata</taxon>
        <taxon>Craniata</taxon>
        <taxon>Vertebrata</taxon>
        <taxon>Cyclostomata</taxon>
        <taxon>Hyperoartia</taxon>
        <taxon>Petromyzontiformes</taxon>
        <taxon>Petromyzontidae</taxon>
        <taxon>Petromyzon</taxon>
    </lineage>
</organism>
<feature type="domain" description="DH" evidence="2">
    <location>
        <begin position="144"/>
        <end position="331"/>
    </location>
</feature>
<dbReference type="Gene3D" id="1.20.900.10">
    <property type="entry name" value="Dbl homology (DH) domain"/>
    <property type="match status" value="1"/>
</dbReference>
<dbReference type="CDD" id="cd00160">
    <property type="entry name" value="RhoGEF"/>
    <property type="match status" value="1"/>
</dbReference>
<dbReference type="RefSeq" id="XP_032814352.1">
    <property type="nucleotide sequence ID" value="XM_032958461.1"/>
</dbReference>
<feature type="compositionally biased region" description="Pro residues" evidence="1">
    <location>
        <begin position="629"/>
        <end position="648"/>
    </location>
</feature>
<reference evidence="4 5" key="1">
    <citation type="submission" date="2025-04" db="UniProtKB">
        <authorList>
            <consortium name="RefSeq"/>
        </authorList>
    </citation>
    <scope>IDENTIFICATION</scope>
    <source>
        <tissue evidence="4 5">Sperm</tissue>
    </source>
</reference>
<evidence type="ECO:0000313" key="3">
    <source>
        <dbReference type="Proteomes" id="UP001318040"/>
    </source>
</evidence>
<evidence type="ECO:0000313" key="7">
    <source>
        <dbReference type="RefSeq" id="XP_032814356.1"/>
    </source>
</evidence>
<proteinExistence type="predicted"/>
<dbReference type="Pfam" id="PF00621">
    <property type="entry name" value="RhoGEF"/>
    <property type="match status" value="1"/>
</dbReference>
<dbReference type="SMART" id="SM00325">
    <property type="entry name" value="RhoGEF"/>
    <property type="match status" value="1"/>
</dbReference>
<dbReference type="PANTHER" id="PTHR22834:SF9">
    <property type="entry name" value="RHO GUANINE NUCLEOTIDE EXCHANGE FACTOR 37"/>
    <property type="match status" value="1"/>
</dbReference>
<dbReference type="GO" id="GO:0005737">
    <property type="term" value="C:cytoplasm"/>
    <property type="evidence" value="ECO:0007669"/>
    <property type="project" value="TreeGrafter"/>
</dbReference>
<feature type="compositionally biased region" description="Pro residues" evidence="1">
    <location>
        <begin position="698"/>
        <end position="708"/>
    </location>
</feature>
<gene>
    <name evidence="4 5 6 7" type="primary">LOC116944690</name>
</gene>
<protein>
    <submittedName>
        <fullName evidence="4 5">Uncharacterized protein LOC116944690 isoform X1</fullName>
    </submittedName>
</protein>
<dbReference type="PANTHER" id="PTHR22834">
    <property type="entry name" value="NUCLEAR FUSION PROTEIN FUS2"/>
    <property type="match status" value="1"/>
</dbReference>
<dbReference type="RefSeq" id="XP_032814356.1">
    <property type="nucleotide sequence ID" value="XM_032958465.1"/>
</dbReference>
<keyword evidence="3" id="KW-1185">Reference proteome</keyword>
<evidence type="ECO:0000259" key="2">
    <source>
        <dbReference type="PROSITE" id="PS50010"/>
    </source>
</evidence>
<dbReference type="KEGG" id="pmrn:116944690"/>
<evidence type="ECO:0000313" key="5">
    <source>
        <dbReference type="RefSeq" id="XP_032814353.1"/>
    </source>
</evidence>